<evidence type="ECO:0000313" key="1">
    <source>
        <dbReference type="EMBL" id="EFJ52602.1"/>
    </source>
</evidence>
<dbReference type="GeneID" id="9625533"/>
<organism evidence="2">
    <name type="scientific">Volvox carteri f. nagariensis</name>
    <dbReference type="NCBI Taxonomy" id="3068"/>
    <lineage>
        <taxon>Eukaryota</taxon>
        <taxon>Viridiplantae</taxon>
        <taxon>Chlorophyta</taxon>
        <taxon>core chlorophytes</taxon>
        <taxon>Chlorophyceae</taxon>
        <taxon>CS clade</taxon>
        <taxon>Chlamydomonadales</taxon>
        <taxon>Volvocaceae</taxon>
        <taxon>Volvox</taxon>
    </lineage>
</organism>
<dbReference type="Gene3D" id="3.40.50.1820">
    <property type="entry name" value="alpha/beta hydrolase"/>
    <property type="match status" value="1"/>
</dbReference>
<protein>
    <recommendedName>
        <fullName evidence="3">Peptidase S9 prolyl oligopeptidase catalytic domain-containing protein</fullName>
    </recommendedName>
</protein>
<evidence type="ECO:0008006" key="3">
    <source>
        <dbReference type="Google" id="ProtNLM"/>
    </source>
</evidence>
<dbReference type="OrthoDB" id="541883at2759"/>
<dbReference type="SUPFAM" id="SSF53474">
    <property type="entry name" value="alpha/beta-Hydrolases"/>
    <property type="match status" value="1"/>
</dbReference>
<accession>D8TGW4</accession>
<dbReference type="Proteomes" id="UP000001058">
    <property type="component" value="Unassembled WGS sequence"/>
</dbReference>
<feature type="non-terminal residue" evidence="1">
    <location>
        <position position="1"/>
    </location>
</feature>
<evidence type="ECO:0000313" key="2">
    <source>
        <dbReference type="Proteomes" id="UP000001058"/>
    </source>
</evidence>
<dbReference type="RefSeq" id="XP_002945607.1">
    <property type="nucleotide sequence ID" value="XM_002945561.1"/>
</dbReference>
<dbReference type="AlphaFoldDB" id="D8TGW4"/>
<proteinExistence type="predicted"/>
<dbReference type="STRING" id="3068.D8TGW4"/>
<gene>
    <name evidence="1" type="ORF">VOLCADRAFT_115562</name>
</gene>
<dbReference type="InterPro" id="IPR029058">
    <property type="entry name" value="AB_hydrolase_fold"/>
</dbReference>
<reference evidence="1 2" key="1">
    <citation type="journal article" date="2010" name="Science">
        <title>Genomic analysis of organismal complexity in the multicellular green alga Volvox carteri.</title>
        <authorList>
            <person name="Prochnik S.E."/>
            <person name="Umen J."/>
            <person name="Nedelcu A.M."/>
            <person name="Hallmann A."/>
            <person name="Miller S.M."/>
            <person name="Nishii I."/>
            <person name="Ferris P."/>
            <person name="Kuo A."/>
            <person name="Mitros T."/>
            <person name="Fritz-Laylin L.K."/>
            <person name="Hellsten U."/>
            <person name="Chapman J."/>
            <person name="Simakov O."/>
            <person name="Rensing S.A."/>
            <person name="Terry A."/>
            <person name="Pangilinan J."/>
            <person name="Kapitonov V."/>
            <person name="Jurka J."/>
            <person name="Salamov A."/>
            <person name="Shapiro H."/>
            <person name="Schmutz J."/>
            <person name="Grimwood J."/>
            <person name="Lindquist E."/>
            <person name="Lucas S."/>
            <person name="Grigoriev I.V."/>
            <person name="Schmitt R."/>
            <person name="Kirk D."/>
            <person name="Rokhsar D.S."/>
        </authorList>
    </citation>
    <scope>NUCLEOTIDE SEQUENCE [LARGE SCALE GENOMIC DNA]</scope>
    <source>
        <strain evidence="2">f. Nagariensis / Eve</strain>
    </source>
</reference>
<dbReference type="KEGG" id="vcn:VOLCADRAFT_115562"/>
<name>D8TGW4_VOLCA</name>
<dbReference type="EMBL" id="GL378323">
    <property type="protein sequence ID" value="EFJ52602.1"/>
    <property type="molecule type" value="Genomic_DNA"/>
</dbReference>
<keyword evidence="2" id="KW-1185">Reference proteome</keyword>
<sequence>APHLYAAHDDLDPTRLHKLATAEEFWDAFGARYGTSNPHLLPAANQPVAVPTTVFAGELDRRYTREQIHAWSRHLFGPHNFVWLPNTGHDYVERGHPVLLNTLGGILAAL</sequence>
<dbReference type="InParanoid" id="D8TGW4"/>